<dbReference type="STRING" id="492660.SAMN05192566_0354"/>
<dbReference type="InterPro" id="IPR036188">
    <property type="entry name" value="FAD/NAD-bd_sf"/>
</dbReference>
<dbReference type="Pfam" id="PF01593">
    <property type="entry name" value="Amino_oxidase"/>
    <property type="match status" value="1"/>
</dbReference>
<gene>
    <name evidence="2" type="ORF">SAMN05192566_0354</name>
</gene>
<dbReference type="Proteomes" id="UP000198629">
    <property type="component" value="Unassembled WGS sequence"/>
</dbReference>
<evidence type="ECO:0000313" key="3">
    <source>
        <dbReference type="Proteomes" id="UP000198629"/>
    </source>
</evidence>
<protein>
    <submittedName>
        <fullName evidence="2">Squalene-associated FAD-dependent desaturase</fullName>
    </submittedName>
</protein>
<dbReference type="SUPFAM" id="SSF51905">
    <property type="entry name" value="FAD/NAD(P)-binding domain"/>
    <property type="match status" value="1"/>
</dbReference>
<dbReference type="Gene3D" id="3.50.50.60">
    <property type="entry name" value="FAD/NAD(P)-binding domain"/>
    <property type="match status" value="1"/>
</dbReference>
<evidence type="ECO:0000313" key="2">
    <source>
        <dbReference type="EMBL" id="SDK15106.1"/>
    </source>
</evidence>
<sequence>MSKHTHSCRHIAIVGAGLAGLSAAIRLLQQGHQVVLFDAAPQAGGRARGILHDQAVIDNGQHLCLGAYHATLALLREADLNAEQVFTRVPLALHMHNGPQRMSLVTPACLPAPLHVLWGLMTARGLALTDKWHAIRWMLSLKKHAFRLTQDITVESLLKQGRQTDTVTRMLWEPLCLAALNTPLATASAQVFLNILHDSFQQRRSDSDFLIIKSDLSSTLIEPLMEKVSALGGQVCLRTAVVSVRHESGKCIVETAQAQQSFDDVILAVGPHQLKTIVSGLPLPSFDYQPITTVYLQYPSATRLPHAVMGLCHGIAQWAFDRGPCCNQPGLLAIVISAHGPLPSDKLLLIRQCITELNQALSAYGMHLDQPPLWTQVITEKRATFSCTPGLQRPHTTTVQPHIYLAGDYIACPYPATIESAVSSGFAAAGQLSAAH</sequence>
<keyword evidence="3" id="KW-1185">Reference proteome</keyword>
<organism evidence="2 3">
    <name type="scientific">Methylophilus rhizosphaerae</name>
    <dbReference type="NCBI Taxonomy" id="492660"/>
    <lineage>
        <taxon>Bacteria</taxon>
        <taxon>Pseudomonadati</taxon>
        <taxon>Pseudomonadota</taxon>
        <taxon>Betaproteobacteria</taxon>
        <taxon>Nitrosomonadales</taxon>
        <taxon>Methylophilaceae</taxon>
        <taxon>Methylophilus</taxon>
    </lineage>
</organism>
<name>A0A1G8ZJ44_9PROT</name>
<dbReference type="OrthoDB" id="7849608at2"/>
<dbReference type="AlphaFoldDB" id="A0A1G8ZJ44"/>
<dbReference type="RefSeq" id="WP_091468941.1">
    <property type="nucleotide sequence ID" value="NZ_FNFX01000001.1"/>
</dbReference>
<dbReference type="EMBL" id="FNFX01000001">
    <property type="protein sequence ID" value="SDK15106.1"/>
    <property type="molecule type" value="Genomic_DNA"/>
</dbReference>
<feature type="domain" description="Amine oxidase" evidence="1">
    <location>
        <begin position="18"/>
        <end position="431"/>
    </location>
</feature>
<dbReference type="PANTHER" id="PTHR42923:SF47">
    <property type="entry name" value="BLR3003 PROTEIN"/>
    <property type="match status" value="1"/>
</dbReference>
<dbReference type="InterPro" id="IPR002937">
    <property type="entry name" value="Amino_oxidase"/>
</dbReference>
<dbReference type="InterPro" id="IPR017830">
    <property type="entry name" value="SQase_HpnE"/>
</dbReference>
<dbReference type="PRINTS" id="PR00419">
    <property type="entry name" value="ADXRDTASE"/>
</dbReference>
<accession>A0A1G8ZJ44</accession>
<dbReference type="InterPro" id="IPR050464">
    <property type="entry name" value="Zeta_carotene_desat/Oxidored"/>
</dbReference>
<dbReference type="PANTHER" id="PTHR42923">
    <property type="entry name" value="PROTOPORPHYRINOGEN OXIDASE"/>
    <property type="match status" value="1"/>
</dbReference>
<dbReference type="NCBIfam" id="TIGR03467">
    <property type="entry name" value="HpnE"/>
    <property type="match status" value="1"/>
</dbReference>
<reference evidence="3" key="1">
    <citation type="submission" date="2016-10" db="EMBL/GenBank/DDBJ databases">
        <authorList>
            <person name="Varghese N."/>
            <person name="Submissions S."/>
        </authorList>
    </citation>
    <scope>NUCLEOTIDE SEQUENCE [LARGE SCALE GENOMIC DNA]</scope>
    <source>
        <strain evidence="3">CBMB127</strain>
    </source>
</reference>
<evidence type="ECO:0000259" key="1">
    <source>
        <dbReference type="Pfam" id="PF01593"/>
    </source>
</evidence>
<dbReference type="GO" id="GO:0016491">
    <property type="term" value="F:oxidoreductase activity"/>
    <property type="evidence" value="ECO:0007669"/>
    <property type="project" value="InterPro"/>
</dbReference>
<proteinExistence type="predicted"/>